<dbReference type="AlphaFoldDB" id="A0A1S3FAS2"/>
<gene>
    <name evidence="8 9" type="primary">Ifi44</name>
</gene>
<dbReference type="GO" id="GO:0009615">
    <property type="term" value="P:response to virus"/>
    <property type="evidence" value="ECO:0007669"/>
    <property type="project" value="UniProtKB-ARBA"/>
</dbReference>
<dbReference type="KEGG" id="dord:105987034"/>
<accession>A0A1S3FAS2</accession>
<dbReference type="SUPFAM" id="SSF52540">
    <property type="entry name" value="P-loop containing nucleoside triphosphate hydrolases"/>
    <property type="match status" value="1"/>
</dbReference>
<organism evidence="7 8">
    <name type="scientific">Dipodomys ordii</name>
    <name type="common">Ord's kangaroo rat</name>
    <dbReference type="NCBI Taxonomy" id="10020"/>
    <lineage>
        <taxon>Eukaryota</taxon>
        <taxon>Metazoa</taxon>
        <taxon>Chordata</taxon>
        <taxon>Craniata</taxon>
        <taxon>Vertebrata</taxon>
        <taxon>Euteleostomi</taxon>
        <taxon>Mammalia</taxon>
        <taxon>Eutheria</taxon>
        <taxon>Euarchontoglires</taxon>
        <taxon>Glires</taxon>
        <taxon>Rodentia</taxon>
        <taxon>Castorimorpha</taxon>
        <taxon>Heteromyidae</taxon>
        <taxon>Dipodomyinae</taxon>
        <taxon>Dipodomys</taxon>
    </lineage>
</organism>
<comment type="subcellular location">
    <subcellularLocation>
        <location evidence="1">Cytoplasm</location>
    </subcellularLocation>
</comment>
<evidence type="ECO:0000256" key="5">
    <source>
        <dbReference type="ARBA" id="ARBA00073671"/>
    </source>
</evidence>
<evidence type="ECO:0000313" key="7">
    <source>
        <dbReference type="Proteomes" id="UP000081671"/>
    </source>
</evidence>
<dbReference type="GO" id="GO:0005737">
    <property type="term" value="C:cytoplasm"/>
    <property type="evidence" value="ECO:0007669"/>
    <property type="project" value="UniProtKB-SubCell"/>
</dbReference>
<evidence type="ECO:0000256" key="2">
    <source>
        <dbReference type="ARBA" id="ARBA00009243"/>
    </source>
</evidence>
<evidence type="ECO:0000313" key="9">
    <source>
        <dbReference type="RefSeq" id="XP_012873652.1"/>
    </source>
</evidence>
<sequence>MEVKTCLTWLEEKSLQNYFGGKQFSLLYKASVHGFSNSALLQRCSTQGPTLTVMYNKCFVFGTYMEQSYQEKKRDFSTVFVLQNAKISECKIGPDEPIALLSADPVFGIPYSNFSVQLSDKKVILQKDINKKLGLLENSTISIEECEVFRCEDLLDQRKIEGATVLRDSLLSALRTYKPFEDLVPQSRILLLGPFGAGKSSFFNSVKSVFQGHVTQQALVGSEAAGISKKYRTYWIKDKNCGKFLPFVLCDSLGLSEKDGLCMDDIPNILKGHIADRYQFESMKPITSNHPNYIHSPNLKDRIHCVAFVFDANSIEGLSHEMVAKIKTIQRELIKHGTMHVVLLTHVDSMDLIIRGDLMDIYSCVPVKLKLQEVHKKLGFALSDILVVSNYVSEWELDPVKDVLILSALQQMLWTADDYLEDQPLKETC</sequence>
<dbReference type="InterPro" id="IPR027417">
    <property type="entry name" value="P-loop_NTPase"/>
</dbReference>
<dbReference type="STRING" id="10020.ENSDORP00000023242"/>
<dbReference type="RefSeq" id="XP_012873652.1">
    <property type="nucleotide sequence ID" value="XM_013018198.1"/>
</dbReference>
<dbReference type="GeneID" id="105987034"/>
<dbReference type="Proteomes" id="UP000081671">
    <property type="component" value="Unplaced"/>
</dbReference>
<comment type="similarity">
    <text evidence="2">Belongs to the IFI44 family.</text>
</comment>
<evidence type="ECO:0000256" key="1">
    <source>
        <dbReference type="ARBA" id="ARBA00004496"/>
    </source>
</evidence>
<keyword evidence="7" id="KW-1185">Reference proteome</keyword>
<dbReference type="CTD" id="10561"/>
<dbReference type="PANTHER" id="PTHR14241:SF3">
    <property type="entry name" value="INTERFERON-INDUCED PROTEIN 44"/>
    <property type="match status" value="1"/>
</dbReference>
<comment type="function">
    <text evidence="4">This protein aggregates to form microtubular structures.</text>
</comment>
<dbReference type="InterPro" id="IPR006571">
    <property type="entry name" value="TLDc_dom"/>
</dbReference>
<dbReference type="PANTHER" id="PTHR14241">
    <property type="entry name" value="INTERFERON-INDUCED PROTEIN 44"/>
    <property type="match status" value="1"/>
</dbReference>
<proteinExistence type="inferred from homology"/>
<dbReference type="Pfam" id="PF07534">
    <property type="entry name" value="TLD"/>
    <property type="match status" value="1"/>
</dbReference>
<dbReference type="Gene3D" id="3.40.50.300">
    <property type="entry name" value="P-loop containing nucleotide triphosphate hydrolases"/>
    <property type="match status" value="1"/>
</dbReference>
<protein>
    <recommendedName>
        <fullName evidence="5">Interferon-induced protein 44</fullName>
    </recommendedName>
</protein>
<name>A0A1S3FAS2_DIPOR</name>
<reference evidence="8 9" key="1">
    <citation type="submission" date="2025-04" db="UniProtKB">
        <authorList>
            <consortium name="RefSeq"/>
        </authorList>
    </citation>
    <scope>IDENTIFICATION</scope>
    <source>
        <tissue evidence="8 9">Kidney</tissue>
    </source>
</reference>
<evidence type="ECO:0000256" key="3">
    <source>
        <dbReference type="ARBA" id="ARBA00022490"/>
    </source>
</evidence>
<dbReference type="RefSeq" id="XP_012873651.1">
    <property type="nucleotide sequence ID" value="XM_013018197.1"/>
</dbReference>
<dbReference type="GO" id="GO:0006955">
    <property type="term" value="P:immune response"/>
    <property type="evidence" value="ECO:0007669"/>
    <property type="project" value="TreeGrafter"/>
</dbReference>
<dbReference type="OrthoDB" id="25620at2759"/>
<evidence type="ECO:0000313" key="8">
    <source>
        <dbReference type="RefSeq" id="XP_012873651.1"/>
    </source>
</evidence>
<dbReference type="FunFam" id="3.40.50.300:FF:001535">
    <property type="entry name" value="Interferon induced protein 44"/>
    <property type="match status" value="1"/>
</dbReference>
<evidence type="ECO:0000256" key="4">
    <source>
        <dbReference type="ARBA" id="ARBA00055327"/>
    </source>
</evidence>
<keyword evidence="3" id="KW-0963">Cytoplasm</keyword>
<dbReference type="PROSITE" id="PS51886">
    <property type="entry name" value="TLDC"/>
    <property type="match status" value="1"/>
</dbReference>
<evidence type="ECO:0000259" key="6">
    <source>
        <dbReference type="PROSITE" id="PS51886"/>
    </source>
</evidence>
<feature type="domain" description="TLDc" evidence="6">
    <location>
        <begin position="1"/>
        <end position="152"/>
    </location>
</feature>